<dbReference type="InterPro" id="IPR058245">
    <property type="entry name" value="NreC/VraR/RcsB-like_REC"/>
</dbReference>
<dbReference type="SMART" id="SM00448">
    <property type="entry name" value="REC"/>
    <property type="match status" value="1"/>
</dbReference>
<keyword evidence="6" id="KW-0808">Transferase</keyword>
<dbReference type="GO" id="GO:0016301">
    <property type="term" value="F:kinase activity"/>
    <property type="evidence" value="ECO:0007669"/>
    <property type="project" value="UniProtKB-KW"/>
</dbReference>
<feature type="domain" description="Response regulatory" evidence="5">
    <location>
        <begin position="8"/>
        <end position="124"/>
    </location>
</feature>
<evidence type="ECO:0000313" key="6">
    <source>
        <dbReference type="EMBL" id="KHE40970.1"/>
    </source>
</evidence>
<dbReference type="SUPFAM" id="SSF52172">
    <property type="entry name" value="CheY-like"/>
    <property type="match status" value="1"/>
</dbReference>
<dbReference type="PROSITE" id="PS50043">
    <property type="entry name" value="HTH_LUXR_2"/>
    <property type="match status" value="1"/>
</dbReference>
<keyword evidence="2" id="KW-0238">DNA-binding</keyword>
<evidence type="ECO:0000259" key="4">
    <source>
        <dbReference type="PROSITE" id="PS50043"/>
    </source>
</evidence>
<evidence type="ECO:0000256" key="3">
    <source>
        <dbReference type="PROSITE-ProRule" id="PRU00169"/>
    </source>
</evidence>
<dbReference type="InterPro" id="IPR001789">
    <property type="entry name" value="Sig_transdc_resp-reg_receiver"/>
</dbReference>
<dbReference type="InterPro" id="IPR016032">
    <property type="entry name" value="Sig_transdc_resp-reg_C-effctor"/>
</dbReference>
<keyword evidence="7" id="KW-1185">Reference proteome</keyword>
<dbReference type="PANTHER" id="PTHR43214">
    <property type="entry name" value="TWO-COMPONENT RESPONSE REGULATOR"/>
    <property type="match status" value="1"/>
</dbReference>
<dbReference type="SUPFAM" id="SSF46894">
    <property type="entry name" value="C-terminal effector domain of the bipartite response regulators"/>
    <property type="match status" value="1"/>
</dbReference>
<accession>A0ABR4YH24</accession>
<evidence type="ECO:0000259" key="5">
    <source>
        <dbReference type="PROSITE" id="PS50110"/>
    </source>
</evidence>
<dbReference type="RefSeq" id="WP_035474271.1">
    <property type="nucleotide sequence ID" value="NZ_JRGF01000018.1"/>
</dbReference>
<dbReference type="Gene3D" id="3.40.50.2300">
    <property type="match status" value="1"/>
</dbReference>
<evidence type="ECO:0000313" key="7">
    <source>
        <dbReference type="Proteomes" id="UP000030889"/>
    </source>
</evidence>
<organism evidence="6 7">
    <name type="scientific">Alistipes inops</name>
    <dbReference type="NCBI Taxonomy" id="1501391"/>
    <lineage>
        <taxon>Bacteria</taxon>
        <taxon>Pseudomonadati</taxon>
        <taxon>Bacteroidota</taxon>
        <taxon>Bacteroidia</taxon>
        <taxon>Bacteroidales</taxon>
        <taxon>Rikenellaceae</taxon>
        <taxon>Alistipes</taxon>
    </lineage>
</organism>
<dbReference type="Pfam" id="PF00196">
    <property type="entry name" value="GerE"/>
    <property type="match status" value="1"/>
</dbReference>
<dbReference type="CDD" id="cd06170">
    <property type="entry name" value="LuxR_C_like"/>
    <property type="match status" value="1"/>
</dbReference>
<protein>
    <submittedName>
        <fullName evidence="6">Histidine kinase</fullName>
    </submittedName>
</protein>
<feature type="modified residue" description="4-aspartylphosphate" evidence="3">
    <location>
        <position position="59"/>
    </location>
</feature>
<dbReference type="PANTHER" id="PTHR43214:SF43">
    <property type="entry name" value="TWO-COMPONENT RESPONSE REGULATOR"/>
    <property type="match status" value="1"/>
</dbReference>
<dbReference type="CDD" id="cd17535">
    <property type="entry name" value="REC_NarL-like"/>
    <property type="match status" value="1"/>
</dbReference>
<evidence type="ECO:0000256" key="1">
    <source>
        <dbReference type="ARBA" id="ARBA00022553"/>
    </source>
</evidence>
<name>A0ABR4YH24_9BACT</name>
<dbReference type="Proteomes" id="UP000030889">
    <property type="component" value="Unassembled WGS sequence"/>
</dbReference>
<keyword evidence="6" id="KW-0418">Kinase</keyword>
<sequence length="216" mass="23925">MNADRSYRIILADDHALFLSGLQGLLSRRAECEVVGTAANGEECLALMQESEHDVVLMDIDMPVLDGIRATERALALNPEEKIITLSMHGDDEFYFRMVEAGAKGFILKSADIDEVVTAIRTVCDGGTYFSQELLRNLVGSLKSTRGERPGDVLSDREKEILLLICRGMSNQEIADKLFISKRTVDKHRANILEKTGCRNTANLVVWAIKNGIAEI</sequence>
<dbReference type="InterPro" id="IPR039420">
    <property type="entry name" value="WalR-like"/>
</dbReference>
<dbReference type="InterPro" id="IPR011006">
    <property type="entry name" value="CheY-like_superfamily"/>
</dbReference>
<feature type="domain" description="HTH luxR-type" evidence="4">
    <location>
        <begin position="147"/>
        <end position="212"/>
    </location>
</feature>
<reference evidence="6 7" key="1">
    <citation type="submission" date="2014-09" db="EMBL/GenBank/DDBJ databases">
        <title>Alistipes sp. 627, sp. nov., a novel member of the family Rikenellaceae isolated from human faeces.</title>
        <authorList>
            <person name="Shkoporov A.N."/>
            <person name="Chaplin A.V."/>
            <person name="Motuzova O.V."/>
            <person name="Kafarskaia L.I."/>
            <person name="Khokhlova E.V."/>
            <person name="Efimov B.A."/>
        </authorList>
    </citation>
    <scope>NUCLEOTIDE SEQUENCE [LARGE SCALE GENOMIC DNA]</scope>
    <source>
        <strain evidence="6 7">627</strain>
    </source>
</reference>
<dbReference type="InterPro" id="IPR000792">
    <property type="entry name" value="Tscrpt_reg_LuxR_C"/>
</dbReference>
<dbReference type="PROSITE" id="PS00622">
    <property type="entry name" value="HTH_LUXR_1"/>
    <property type="match status" value="1"/>
</dbReference>
<keyword evidence="1 3" id="KW-0597">Phosphoprotein</keyword>
<comment type="caution">
    <text evidence="6">The sequence shown here is derived from an EMBL/GenBank/DDBJ whole genome shotgun (WGS) entry which is preliminary data.</text>
</comment>
<dbReference type="EMBL" id="JRGF01000018">
    <property type="protein sequence ID" value="KHE40970.1"/>
    <property type="molecule type" value="Genomic_DNA"/>
</dbReference>
<dbReference type="SMART" id="SM00421">
    <property type="entry name" value="HTH_LUXR"/>
    <property type="match status" value="1"/>
</dbReference>
<dbReference type="PROSITE" id="PS50110">
    <property type="entry name" value="RESPONSE_REGULATORY"/>
    <property type="match status" value="1"/>
</dbReference>
<gene>
    <name evidence="6" type="ORF">LG35_09555</name>
</gene>
<evidence type="ECO:0000256" key="2">
    <source>
        <dbReference type="ARBA" id="ARBA00023125"/>
    </source>
</evidence>
<dbReference type="PRINTS" id="PR00038">
    <property type="entry name" value="HTHLUXR"/>
</dbReference>
<proteinExistence type="predicted"/>
<dbReference type="Pfam" id="PF00072">
    <property type="entry name" value="Response_reg"/>
    <property type="match status" value="1"/>
</dbReference>